<proteinExistence type="predicted"/>
<name>A0A3M7RJ02_BRAPC</name>
<evidence type="ECO:0000313" key="2">
    <source>
        <dbReference type="Proteomes" id="UP000276133"/>
    </source>
</evidence>
<keyword evidence="2" id="KW-1185">Reference proteome</keyword>
<evidence type="ECO:0000313" key="1">
    <source>
        <dbReference type="EMBL" id="RNA23469.1"/>
    </source>
</evidence>
<dbReference type="AlphaFoldDB" id="A0A3M7RJ02"/>
<comment type="caution">
    <text evidence="1">The sequence shown here is derived from an EMBL/GenBank/DDBJ whole genome shotgun (WGS) entry which is preliminary data.</text>
</comment>
<dbReference type="Proteomes" id="UP000276133">
    <property type="component" value="Unassembled WGS sequence"/>
</dbReference>
<reference evidence="1 2" key="1">
    <citation type="journal article" date="2018" name="Sci. Rep.">
        <title>Genomic signatures of local adaptation to the degree of environmental predictability in rotifers.</title>
        <authorList>
            <person name="Franch-Gras L."/>
            <person name="Hahn C."/>
            <person name="Garcia-Roger E.M."/>
            <person name="Carmona M.J."/>
            <person name="Serra M."/>
            <person name="Gomez A."/>
        </authorList>
    </citation>
    <scope>NUCLEOTIDE SEQUENCE [LARGE SCALE GENOMIC DNA]</scope>
    <source>
        <strain evidence="1">HYR1</strain>
    </source>
</reference>
<organism evidence="1 2">
    <name type="scientific">Brachionus plicatilis</name>
    <name type="common">Marine rotifer</name>
    <name type="synonym">Brachionus muelleri</name>
    <dbReference type="NCBI Taxonomy" id="10195"/>
    <lineage>
        <taxon>Eukaryota</taxon>
        <taxon>Metazoa</taxon>
        <taxon>Spiralia</taxon>
        <taxon>Gnathifera</taxon>
        <taxon>Rotifera</taxon>
        <taxon>Eurotatoria</taxon>
        <taxon>Monogononta</taxon>
        <taxon>Pseudotrocha</taxon>
        <taxon>Ploima</taxon>
        <taxon>Brachionidae</taxon>
        <taxon>Brachionus</taxon>
    </lineage>
</organism>
<accession>A0A3M7RJ02</accession>
<protein>
    <submittedName>
        <fullName evidence="1">Uncharacterized protein</fullName>
    </submittedName>
</protein>
<dbReference type="EMBL" id="REGN01003282">
    <property type="protein sequence ID" value="RNA23469.1"/>
    <property type="molecule type" value="Genomic_DNA"/>
</dbReference>
<sequence>MTKNGENPKVEQIKGHVQNVIKCPKKCDHRKGSFFKEIALVPVESSDAAKLAAKKALSKLSNPVECINYIFMPNVIYQIVPNIPKLPKDAKEASDGAAANELENDGYSAGKAVANDGNWDGAANWAL</sequence>
<gene>
    <name evidence="1" type="ORF">BpHYR1_046910</name>
</gene>